<dbReference type="InterPro" id="IPR036005">
    <property type="entry name" value="Creatinase/aminopeptidase-like"/>
</dbReference>
<dbReference type="PANTHER" id="PTHR43226:SF1">
    <property type="entry name" value="XAA-PRO DIPEPTIDASE"/>
    <property type="match status" value="1"/>
</dbReference>
<accession>A0ABR4NXJ1</accession>
<comment type="cofactor">
    <cofactor evidence="1">
        <name>Mn(2+)</name>
        <dbReference type="ChEBI" id="CHEBI:29035"/>
    </cofactor>
</comment>
<protein>
    <recommendedName>
        <fullName evidence="6">Peptidase M24 domain-containing protein</fullName>
    </recommendedName>
</protein>
<keyword evidence="8" id="KW-1185">Reference proteome</keyword>
<dbReference type="CDD" id="cd01087">
    <property type="entry name" value="Prolidase"/>
    <property type="match status" value="1"/>
</dbReference>
<evidence type="ECO:0000256" key="2">
    <source>
        <dbReference type="ARBA" id="ARBA00008766"/>
    </source>
</evidence>
<evidence type="ECO:0000313" key="8">
    <source>
        <dbReference type="Proteomes" id="UP001623330"/>
    </source>
</evidence>
<evidence type="ECO:0000256" key="3">
    <source>
        <dbReference type="ARBA" id="ARBA00022723"/>
    </source>
</evidence>
<dbReference type="InterPro" id="IPR052433">
    <property type="entry name" value="X-Pro_dipept-like"/>
</dbReference>
<evidence type="ECO:0000256" key="4">
    <source>
        <dbReference type="ARBA" id="ARBA00022801"/>
    </source>
</evidence>
<evidence type="ECO:0000259" key="6">
    <source>
        <dbReference type="Pfam" id="PF00557"/>
    </source>
</evidence>
<sequence length="341" mass="39150">MASIIKERFENYTLFTTDTDNLANEYVKDRVNVGDEDLFWALDNARLTKSWYEIKMLTQAAQISSDGHHLIMKRLLDIQSEVEVQAEFVYNAKRQGTREIAYEIICGSGPNGGILHYIKNTESLAGKASILVDAGVEWRGYASDITRSLPLSGAYTKEHREIYEAVLDMQSQTVKHMKSGTSWEELHLLSHRVLIKHLKKIGIFKECFNEDEIYKRKVTLAFYPHGLGHLMGLDVHDCGGCPDPKDENPYFKNLRLRRKLLEGMVVTNEPGCYFNQNILEEYLYKFPERMAVVDMSKFHEYAYIGGVRIEDDFLITKTGSEKLSSVTSDPDEIERIITKNK</sequence>
<dbReference type="Pfam" id="PF00557">
    <property type="entry name" value="Peptidase_M24"/>
    <property type="match status" value="1"/>
</dbReference>
<evidence type="ECO:0000256" key="1">
    <source>
        <dbReference type="ARBA" id="ARBA00001936"/>
    </source>
</evidence>
<dbReference type="Gene3D" id="3.90.230.10">
    <property type="entry name" value="Creatinase/methionine aminopeptidase superfamily"/>
    <property type="match status" value="1"/>
</dbReference>
<dbReference type="InterPro" id="IPR000994">
    <property type="entry name" value="Pept_M24"/>
</dbReference>
<dbReference type="PANTHER" id="PTHR43226">
    <property type="entry name" value="XAA-PRO AMINOPEPTIDASE 3"/>
    <property type="match status" value="1"/>
</dbReference>
<gene>
    <name evidence="7" type="ORF">RNJ44_03653</name>
</gene>
<keyword evidence="4" id="KW-0378">Hydrolase</keyword>
<keyword evidence="5" id="KW-0464">Manganese</keyword>
<comment type="similarity">
    <text evidence="2">Belongs to the peptidase M24B family.</text>
</comment>
<dbReference type="Proteomes" id="UP001623330">
    <property type="component" value="Unassembled WGS sequence"/>
</dbReference>
<keyword evidence="3" id="KW-0479">Metal-binding</keyword>
<comment type="caution">
    <text evidence="7">The sequence shown here is derived from an EMBL/GenBank/DDBJ whole genome shotgun (WGS) entry which is preliminary data.</text>
</comment>
<dbReference type="SUPFAM" id="SSF55920">
    <property type="entry name" value="Creatinase/aminopeptidase"/>
    <property type="match status" value="1"/>
</dbReference>
<evidence type="ECO:0000256" key="5">
    <source>
        <dbReference type="ARBA" id="ARBA00023211"/>
    </source>
</evidence>
<feature type="domain" description="Peptidase M24" evidence="6">
    <location>
        <begin position="57"/>
        <end position="317"/>
    </location>
</feature>
<evidence type="ECO:0000313" key="7">
    <source>
        <dbReference type="EMBL" id="KAL3233613.1"/>
    </source>
</evidence>
<reference evidence="7 8" key="1">
    <citation type="submission" date="2024-05" db="EMBL/GenBank/DDBJ databases">
        <title>Long read based assembly of the Candida bracarensis genome reveals expanded adhesin content.</title>
        <authorList>
            <person name="Marcet-Houben M."/>
            <person name="Ksiezopolska E."/>
            <person name="Gabaldon T."/>
        </authorList>
    </citation>
    <scope>NUCLEOTIDE SEQUENCE [LARGE SCALE GENOMIC DNA]</scope>
    <source>
        <strain evidence="7 8">CBM6</strain>
    </source>
</reference>
<proteinExistence type="inferred from homology"/>
<dbReference type="EMBL" id="JBEVYD010000004">
    <property type="protein sequence ID" value="KAL3233613.1"/>
    <property type="molecule type" value="Genomic_DNA"/>
</dbReference>
<organism evidence="7 8">
    <name type="scientific">Nakaseomyces bracarensis</name>
    <dbReference type="NCBI Taxonomy" id="273131"/>
    <lineage>
        <taxon>Eukaryota</taxon>
        <taxon>Fungi</taxon>
        <taxon>Dikarya</taxon>
        <taxon>Ascomycota</taxon>
        <taxon>Saccharomycotina</taxon>
        <taxon>Saccharomycetes</taxon>
        <taxon>Saccharomycetales</taxon>
        <taxon>Saccharomycetaceae</taxon>
        <taxon>Nakaseomyces</taxon>
    </lineage>
</organism>
<name>A0ABR4NXJ1_9SACH</name>